<dbReference type="PANTHER" id="PTHR42776:SF27">
    <property type="entry name" value="DIPEPTIDYL PEPTIDASE FAMILY MEMBER 6"/>
    <property type="match status" value="1"/>
</dbReference>
<gene>
    <name evidence="4" type="ORF">JT362_28440</name>
</gene>
<dbReference type="PANTHER" id="PTHR42776">
    <property type="entry name" value="SERINE PEPTIDASE S9 FAMILY MEMBER"/>
    <property type="match status" value="1"/>
</dbReference>
<feature type="region of interest" description="Disordered" evidence="2">
    <location>
        <begin position="315"/>
        <end position="336"/>
    </location>
</feature>
<proteinExistence type="predicted"/>
<protein>
    <submittedName>
        <fullName evidence="4">S9 family peptidase</fullName>
    </submittedName>
</protein>
<organism evidence="4 5">
    <name type="scientific">Actinophytocola gossypii</name>
    <dbReference type="NCBI Taxonomy" id="2812003"/>
    <lineage>
        <taxon>Bacteria</taxon>
        <taxon>Bacillati</taxon>
        <taxon>Actinomycetota</taxon>
        <taxon>Actinomycetes</taxon>
        <taxon>Pseudonocardiales</taxon>
        <taxon>Pseudonocardiaceae</taxon>
    </lineage>
</organism>
<dbReference type="SUPFAM" id="SSF53474">
    <property type="entry name" value="alpha/beta-Hydrolases"/>
    <property type="match status" value="1"/>
</dbReference>
<evidence type="ECO:0000313" key="5">
    <source>
        <dbReference type="Proteomes" id="UP001156441"/>
    </source>
</evidence>
<dbReference type="Pfam" id="PF00326">
    <property type="entry name" value="Peptidase_S9"/>
    <property type="match status" value="1"/>
</dbReference>
<name>A0ABT2JHR9_9PSEU</name>
<dbReference type="SUPFAM" id="SSF82171">
    <property type="entry name" value="DPP6 N-terminal domain-like"/>
    <property type="match status" value="1"/>
</dbReference>
<dbReference type="Proteomes" id="UP001156441">
    <property type="component" value="Unassembled WGS sequence"/>
</dbReference>
<evidence type="ECO:0000256" key="1">
    <source>
        <dbReference type="ARBA" id="ARBA00022801"/>
    </source>
</evidence>
<evidence type="ECO:0000259" key="3">
    <source>
        <dbReference type="Pfam" id="PF00326"/>
    </source>
</evidence>
<keyword evidence="5" id="KW-1185">Reference proteome</keyword>
<feature type="domain" description="Peptidase S9 prolyl oligopeptidase catalytic" evidence="3">
    <location>
        <begin position="393"/>
        <end position="560"/>
    </location>
</feature>
<dbReference type="InterPro" id="IPR029058">
    <property type="entry name" value="AB_hydrolase_fold"/>
</dbReference>
<comment type="caution">
    <text evidence="4">The sequence shown here is derived from an EMBL/GenBank/DDBJ whole genome shotgun (WGS) entry which is preliminary data.</text>
</comment>
<evidence type="ECO:0000313" key="4">
    <source>
        <dbReference type="EMBL" id="MCT2587059.1"/>
    </source>
</evidence>
<dbReference type="InterPro" id="IPR001375">
    <property type="entry name" value="Peptidase_S9_cat"/>
</dbReference>
<dbReference type="RefSeq" id="WP_260194947.1">
    <property type="nucleotide sequence ID" value="NZ_JAFFZE010000023.1"/>
</dbReference>
<dbReference type="EMBL" id="JAFFZE010000023">
    <property type="protein sequence ID" value="MCT2587059.1"/>
    <property type="molecule type" value="Genomic_DNA"/>
</dbReference>
<evidence type="ECO:0000256" key="2">
    <source>
        <dbReference type="SAM" id="MobiDB-lite"/>
    </source>
</evidence>
<feature type="region of interest" description="Disordered" evidence="2">
    <location>
        <begin position="55"/>
        <end position="74"/>
    </location>
</feature>
<keyword evidence="1" id="KW-0378">Hydrolase</keyword>
<accession>A0ABT2JHR9</accession>
<reference evidence="4 5" key="1">
    <citation type="submission" date="2021-02" db="EMBL/GenBank/DDBJ databases">
        <title>Actinophytocola xerophila sp. nov., isolated from soil of cotton cropping field.</title>
        <authorList>
            <person name="Huang R."/>
            <person name="Chen X."/>
            <person name="Ge X."/>
            <person name="Liu W."/>
        </authorList>
    </citation>
    <scope>NUCLEOTIDE SEQUENCE [LARGE SCALE GENOMIC DNA]</scope>
    <source>
        <strain evidence="4 5">S1-96</strain>
    </source>
</reference>
<dbReference type="Gene3D" id="3.40.50.1820">
    <property type="entry name" value="alpha/beta hydrolase"/>
    <property type="match status" value="1"/>
</dbReference>
<sequence>MTAATSATAATPATATTTALDGQVLGWTVSPDRAELVTVHDTPGEEPTIELVTRRIGPDGAPDGEPPRPVTGPLPPDWRVLDWAGPRRLALWRPGRRSQLCVLDLAGDVTHRGEVLGRPLRCRLNARGDVLVLLVVSGADKPELWLHHAGSNSYLPVPDSGGVRRVGAWDADAGVFAADVDRTRFYRHGQAGCVEVAVDQPDDTRVTATAGCAAGRIGLTGTRVTGDTVPGVLDIATGRVRWFDDHPGGTAVDLAPAGTRLLTTTWDQQRHTYQVLDPAGHRTAVLDPGPTLATDVRLTRDERHLIGWHQSPADEPRLTRWAPPDPCPRPLAPRTSTPVGMRWRHRWVPDASGTDLPEWVFEPTGTTATGTVLFLHGGPRGRLKQEHDPVVEAMVRAGWSVVGPNYPGSSGYGERYLDLGRGDWGGVDAAALRRRLETLHDAGQPVCVYGQSYGGYLALRVAAELPHLVAGVAVWAPVTDLPALHTGMTGVRRRWLDDELGDLRLDQRVLWERSPVSQARVLAGTRLLIGHGRSDDRCPVDQSRRLVDLVRSCGADTGLRYLEEPGNHAPADWGPWSRAVVEHFAAASTEGRSGATG</sequence>